<dbReference type="Proteomes" id="UP001322138">
    <property type="component" value="Unassembled WGS sequence"/>
</dbReference>
<dbReference type="RefSeq" id="XP_062737739.1">
    <property type="nucleotide sequence ID" value="XM_062871974.1"/>
</dbReference>
<feature type="region of interest" description="Disordered" evidence="1">
    <location>
        <begin position="97"/>
        <end position="118"/>
    </location>
</feature>
<proteinExistence type="predicted"/>
<accession>A0ABR0FZ66</accession>
<dbReference type="EMBL" id="JAFFGZ010000001">
    <property type="protein sequence ID" value="KAK4648764.1"/>
    <property type="molecule type" value="Genomic_DNA"/>
</dbReference>
<name>A0ABR0FZ66_9PEZI</name>
<reference evidence="2 3" key="1">
    <citation type="journal article" date="2023" name="bioRxiv">
        <title>High-quality genome assemblies of four members of thePodospora anserinaspecies complex.</title>
        <authorList>
            <person name="Ament-Velasquez S.L."/>
            <person name="Vogan A.A."/>
            <person name="Wallerman O."/>
            <person name="Hartmann F."/>
            <person name="Gautier V."/>
            <person name="Silar P."/>
            <person name="Giraud T."/>
            <person name="Johannesson H."/>
        </authorList>
    </citation>
    <scope>NUCLEOTIDE SEQUENCE [LARGE SCALE GENOMIC DNA]</scope>
    <source>
        <strain evidence="2 3">CBS 112042</strain>
    </source>
</reference>
<sequence length="118" mass="12703">MYTPWRPPYLLINEDTSAIVQEGKETKHRTYTRACIENTPGSPLLQPHTRDTPNKVSNPDSSLAIAVSDLIPDVSSQQAPLKFDGARATATAHLRLDGGSGPGLALPANPVNQSRCDL</sequence>
<protein>
    <submittedName>
        <fullName evidence="2">Uncharacterized protein</fullName>
    </submittedName>
</protein>
<comment type="caution">
    <text evidence="2">The sequence shown here is derived from an EMBL/GenBank/DDBJ whole genome shotgun (WGS) entry which is preliminary data.</text>
</comment>
<dbReference type="GeneID" id="87891048"/>
<keyword evidence="3" id="KW-1185">Reference proteome</keyword>
<feature type="region of interest" description="Disordered" evidence="1">
    <location>
        <begin position="37"/>
        <end position="59"/>
    </location>
</feature>
<gene>
    <name evidence="2" type="ORF">QC761_0014440</name>
</gene>
<evidence type="ECO:0000313" key="3">
    <source>
        <dbReference type="Proteomes" id="UP001322138"/>
    </source>
</evidence>
<evidence type="ECO:0000313" key="2">
    <source>
        <dbReference type="EMBL" id="KAK4648764.1"/>
    </source>
</evidence>
<organism evidence="2 3">
    <name type="scientific">Podospora bellae-mahoneyi</name>
    <dbReference type="NCBI Taxonomy" id="2093777"/>
    <lineage>
        <taxon>Eukaryota</taxon>
        <taxon>Fungi</taxon>
        <taxon>Dikarya</taxon>
        <taxon>Ascomycota</taxon>
        <taxon>Pezizomycotina</taxon>
        <taxon>Sordariomycetes</taxon>
        <taxon>Sordariomycetidae</taxon>
        <taxon>Sordariales</taxon>
        <taxon>Podosporaceae</taxon>
        <taxon>Podospora</taxon>
    </lineage>
</organism>
<evidence type="ECO:0000256" key="1">
    <source>
        <dbReference type="SAM" id="MobiDB-lite"/>
    </source>
</evidence>